<dbReference type="RefSeq" id="WP_115962577.1">
    <property type="nucleotide sequence ID" value="NZ_CBCRVL010000014.1"/>
</dbReference>
<organism evidence="2 3">
    <name type="scientific">Chryseobacterium flavum</name>
    <dbReference type="NCBI Taxonomy" id="415851"/>
    <lineage>
        <taxon>Bacteria</taxon>
        <taxon>Pseudomonadati</taxon>
        <taxon>Bacteroidota</taxon>
        <taxon>Flavobacteriia</taxon>
        <taxon>Flavobacteriales</taxon>
        <taxon>Weeksellaceae</taxon>
        <taxon>Chryseobacterium group</taxon>
        <taxon>Chryseobacterium</taxon>
    </lineage>
</organism>
<proteinExistence type="predicted"/>
<gene>
    <name evidence="2" type="ORF">DRF59_16315</name>
</gene>
<evidence type="ECO:0000313" key="3">
    <source>
        <dbReference type="Proteomes" id="UP000256769"/>
    </source>
</evidence>
<protein>
    <recommendedName>
        <fullName evidence="4">RHS repeat-associated core domain-containing protein</fullName>
    </recommendedName>
</protein>
<evidence type="ECO:0008006" key="4">
    <source>
        <dbReference type="Google" id="ProtNLM"/>
    </source>
</evidence>
<feature type="compositionally biased region" description="Polar residues" evidence="1">
    <location>
        <begin position="109"/>
        <end position="130"/>
    </location>
</feature>
<accession>A0A3D9CI28</accession>
<dbReference type="OrthoDB" id="2972467at2"/>
<name>A0A3D9CI28_9FLAO</name>
<evidence type="ECO:0000256" key="1">
    <source>
        <dbReference type="SAM" id="MobiDB-lite"/>
    </source>
</evidence>
<dbReference type="Proteomes" id="UP000256769">
    <property type="component" value="Unassembled WGS sequence"/>
</dbReference>
<reference evidence="2 3" key="1">
    <citation type="journal article" date="2007" name="Int. J. Syst. Evol. Microbiol.">
        <title>Chryseobacterium flavum sp. nov., isolated from polluted soil.</title>
        <authorList>
            <person name="Zhou Y."/>
            <person name="Dong J."/>
            <person name="Wang X."/>
            <person name="Huang X."/>
            <person name="Zhang K.Y."/>
            <person name="Zhang Y.Q."/>
            <person name="Guo Y.F."/>
            <person name="Lai R."/>
            <person name="Li W.J."/>
        </authorList>
    </citation>
    <scope>NUCLEOTIDE SEQUENCE [LARGE SCALE GENOMIC DNA]</scope>
    <source>
        <strain evidence="2 3">KCTC 12877</strain>
    </source>
</reference>
<comment type="caution">
    <text evidence="2">The sequence shown here is derived from an EMBL/GenBank/DDBJ whole genome shotgun (WGS) entry which is preliminary data.</text>
</comment>
<feature type="region of interest" description="Disordered" evidence="1">
    <location>
        <begin position="105"/>
        <end position="130"/>
    </location>
</feature>
<dbReference type="AlphaFoldDB" id="A0A3D9CI28"/>
<dbReference type="EMBL" id="QNUE01000015">
    <property type="protein sequence ID" value="REC65310.1"/>
    <property type="molecule type" value="Genomic_DNA"/>
</dbReference>
<keyword evidence="3" id="KW-1185">Reference proteome</keyword>
<sequence>MPDIGRLAQVDPLAEKYPYNSTYAFQENKLEMGVELEGLELLKNHTGFFAIHGNAMRVVRAPGSQVSNGRATFTAADIGLSTKGYNPGGARISDGSSGLRLKSHAYSGPTPNGATMENVQETPESMDSQKFTTTKRGLEMTNKMIKNYDKLNTAAGGAQELVGLLDLASNIPDAIKSTKAYTQAAKDVKAIDFQATQMDLAIDLVNSSGIDMTTQTRNDVINYVFDGAVPNPGAGLMPNSLIIQNGTQILRNNKLPIQPLDEQINTNKKVLP</sequence>
<evidence type="ECO:0000313" key="2">
    <source>
        <dbReference type="EMBL" id="REC65310.1"/>
    </source>
</evidence>